<comment type="catalytic activity">
    <reaction evidence="8">
        <text>4,8-dimethylnonanoyl-CoA + (R)-carnitine = O-4,8-dimethylnonanoyl-(R)-carnitine + CoA</text>
        <dbReference type="Rhea" id="RHEA:44860"/>
        <dbReference type="ChEBI" id="CHEBI:16347"/>
        <dbReference type="ChEBI" id="CHEBI:57287"/>
        <dbReference type="ChEBI" id="CHEBI:77061"/>
        <dbReference type="ChEBI" id="CHEBI:84654"/>
    </reaction>
</comment>
<dbReference type="OMA" id="TMESAIF"/>
<dbReference type="UniPathway" id="UPA00659"/>
<dbReference type="InterPro" id="IPR023213">
    <property type="entry name" value="CAT-like_dom_sf"/>
</dbReference>
<dbReference type="InterPro" id="IPR042572">
    <property type="entry name" value="Carn_acyl_trans_N"/>
</dbReference>
<dbReference type="GeneTree" id="ENSGT01150000286999"/>
<dbReference type="Gene3D" id="1.10.275.20">
    <property type="entry name" value="Choline/Carnitine o-acyltransferase"/>
    <property type="match status" value="1"/>
</dbReference>
<dbReference type="Pfam" id="PF00755">
    <property type="entry name" value="Carn_acyltransf"/>
    <property type="match status" value="1"/>
</dbReference>
<keyword evidence="4" id="KW-0808">Transferase</keyword>
<organism evidence="11 12">
    <name type="scientific">Takifugu rubripes</name>
    <name type="common">Japanese pufferfish</name>
    <name type="synonym">Fugu rubripes</name>
    <dbReference type="NCBI Taxonomy" id="31033"/>
    <lineage>
        <taxon>Eukaryota</taxon>
        <taxon>Metazoa</taxon>
        <taxon>Chordata</taxon>
        <taxon>Craniata</taxon>
        <taxon>Vertebrata</taxon>
        <taxon>Euteleostomi</taxon>
        <taxon>Actinopterygii</taxon>
        <taxon>Neopterygii</taxon>
        <taxon>Teleostei</taxon>
        <taxon>Neoteleostei</taxon>
        <taxon>Acanthomorphata</taxon>
        <taxon>Eupercaria</taxon>
        <taxon>Tetraodontiformes</taxon>
        <taxon>Tetradontoidea</taxon>
        <taxon>Tetraodontidae</taxon>
        <taxon>Takifugu</taxon>
    </lineage>
</organism>
<evidence type="ECO:0000313" key="12">
    <source>
        <dbReference type="Proteomes" id="UP000005226"/>
    </source>
</evidence>
<dbReference type="AlphaFoldDB" id="A0A674NJR8"/>
<proteinExistence type="inferred from homology"/>
<evidence type="ECO:0000259" key="10">
    <source>
        <dbReference type="Pfam" id="PF00755"/>
    </source>
</evidence>
<name>A0A674NJR8_TAKRU</name>
<keyword evidence="7" id="KW-0012">Acyltransferase</keyword>
<dbReference type="PANTHER" id="PTHR22589:SF16">
    <property type="entry name" value="CARNITINE O-PALMITOYLTRANSFERASE 2, MITOCHONDRIAL"/>
    <property type="match status" value="1"/>
</dbReference>
<evidence type="ECO:0000256" key="8">
    <source>
        <dbReference type="ARBA" id="ARBA00048999"/>
    </source>
</evidence>
<feature type="active site" description="Proton acceptor" evidence="9">
    <location>
        <position position="359"/>
    </location>
</feature>
<evidence type="ECO:0000313" key="11">
    <source>
        <dbReference type="Ensembl" id="ENSTRUP00000073541.1"/>
    </source>
</evidence>
<dbReference type="InterPro" id="IPR000542">
    <property type="entry name" value="Carn_acyl_trans"/>
</dbReference>
<reference evidence="11" key="2">
    <citation type="submission" date="2025-08" db="UniProtKB">
        <authorList>
            <consortium name="Ensembl"/>
        </authorList>
    </citation>
    <scope>IDENTIFICATION</scope>
</reference>
<dbReference type="Proteomes" id="UP000005226">
    <property type="component" value="Chromosome 20"/>
</dbReference>
<dbReference type="GO" id="GO:0004095">
    <property type="term" value="F:carnitine O-palmitoyltransferase activity"/>
    <property type="evidence" value="ECO:0007669"/>
    <property type="project" value="TreeGrafter"/>
</dbReference>
<comment type="similarity">
    <text evidence="2">Belongs to the carnitine/choline acetyltransferase family.</text>
</comment>
<reference evidence="11" key="3">
    <citation type="submission" date="2025-09" db="UniProtKB">
        <authorList>
            <consortium name="Ensembl"/>
        </authorList>
    </citation>
    <scope>IDENTIFICATION</scope>
</reference>
<evidence type="ECO:0000256" key="1">
    <source>
        <dbReference type="ARBA" id="ARBA00005005"/>
    </source>
</evidence>
<dbReference type="InterPro" id="IPR042231">
    <property type="entry name" value="Cho/carn_acyl_trans_2"/>
</dbReference>
<evidence type="ECO:0000256" key="4">
    <source>
        <dbReference type="ARBA" id="ARBA00022679"/>
    </source>
</evidence>
<dbReference type="GO" id="GO:0006635">
    <property type="term" value="P:fatty acid beta-oxidation"/>
    <property type="evidence" value="ECO:0007669"/>
    <property type="project" value="UniProtKB-UniPathway"/>
</dbReference>
<evidence type="ECO:0000256" key="7">
    <source>
        <dbReference type="ARBA" id="ARBA00023315"/>
    </source>
</evidence>
<keyword evidence="3" id="KW-0813">Transport</keyword>
<feature type="domain" description="Choline/carnitine acyltransferase" evidence="10">
    <location>
        <begin position="61"/>
        <end position="632"/>
    </location>
</feature>
<evidence type="ECO:0000256" key="6">
    <source>
        <dbReference type="ARBA" id="ARBA00023098"/>
    </source>
</evidence>
<evidence type="ECO:0000256" key="2">
    <source>
        <dbReference type="ARBA" id="ARBA00005232"/>
    </source>
</evidence>
<dbReference type="GO" id="GO:0005739">
    <property type="term" value="C:mitochondrion"/>
    <property type="evidence" value="ECO:0007669"/>
    <property type="project" value="TreeGrafter"/>
</dbReference>
<dbReference type="Ensembl" id="ENSTRUT00000078341.1">
    <property type="protein sequence ID" value="ENSTRUP00000073541.1"/>
    <property type="gene ID" value="ENSTRUG00000028618.1"/>
</dbReference>
<keyword evidence="5" id="KW-0276">Fatty acid metabolism</keyword>
<reference evidence="11 12" key="1">
    <citation type="journal article" date="2011" name="Genome Biol. Evol.">
        <title>Integration of the genetic map and genome assembly of fugu facilitates insights into distinct features of genome evolution in teleosts and mammals.</title>
        <authorList>
            <person name="Kai W."/>
            <person name="Kikuchi K."/>
            <person name="Tohari S."/>
            <person name="Chew A.K."/>
            <person name="Tay A."/>
            <person name="Fujiwara A."/>
            <person name="Hosoya S."/>
            <person name="Suetake H."/>
            <person name="Naruse K."/>
            <person name="Brenner S."/>
            <person name="Suzuki Y."/>
            <person name="Venkatesh B."/>
        </authorList>
    </citation>
    <scope>NUCLEOTIDE SEQUENCE [LARGE SCALE GENOMIC DNA]</scope>
</reference>
<dbReference type="FunFam" id="1.10.275.20:FF:000001">
    <property type="entry name" value="carnitine O-palmitoyltransferase 2, mitochondrial"/>
    <property type="match status" value="1"/>
</dbReference>
<dbReference type="Gene3D" id="3.30.559.10">
    <property type="entry name" value="Chloramphenicol acetyltransferase-like domain"/>
    <property type="match status" value="1"/>
</dbReference>
<evidence type="ECO:0000256" key="9">
    <source>
        <dbReference type="PIRSR" id="PIRSR600542-1"/>
    </source>
</evidence>
<dbReference type="InParanoid" id="A0A674NJR8"/>
<evidence type="ECO:0000256" key="3">
    <source>
        <dbReference type="ARBA" id="ARBA00022448"/>
    </source>
</evidence>
<evidence type="ECO:0000256" key="5">
    <source>
        <dbReference type="ARBA" id="ARBA00022832"/>
    </source>
</evidence>
<comment type="pathway">
    <text evidence="1">Lipid metabolism; fatty acid beta-oxidation.</text>
</comment>
<dbReference type="Gene3D" id="3.30.559.70">
    <property type="entry name" value="Choline/Carnitine o-acyltransferase, domain 2"/>
    <property type="match status" value="1"/>
</dbReference>
<dbReference type="SUPFAM" id="SSF52777">
    <property type="entry name" value="CoA-dependent acyltransferases"/>
    <property type="match status" value="2"/>
</dbReference>
<sequence length="649" mass="73412">MANLLSARYTALLGKPAKLNLRISALDIRRINYSSKKPSSGDYLQQSLVPTMHYQKSLPRLPIPNLEDTMRRFLAAKRPLLSDHQFRTTEKIAQDFLNGVGRELHKELVAKDKINKHTSYISGPWLDIYLKNRKSLLHFNIFVLLRPDPKTEYNQQLLRATNLLCSTLRYMKTLRAGLLEPNVLHFQPYGAQMVDAYPLDMSQYHRVFNTTRIPGQGRDELFTNEKGRHVLVMRNGNMYVFDVVDRDGNLLKPTEIQAHLNYILTDLTPAPAFPIGILTSENRDVWAELRDKLVNCGNTDNLRLVDSAACCLCLDDASIKKGDDMLHSLLLANGCNRWLDKSFSLHVSKSGEAGSCMEHSWGDGMTMTDILGKIYKDSTEQPQVHPGSVAAAVDSASAVHQLQFNLDSVLKNGIKKAKNNFDLHVSQLSIDFMIFGKGGKETMKKNNLSPDSMAQLAFQMGFLRMRGQTVPTSEPFSMARFKHGRLEIIPSATTYTKQCSNAFVCQRDQHSVQQLKAMLYQCSRYHRQLVKEASMGEFNIFWTMFRQGLYCHLYGLRDLALSKDQELHSLYTDCDLDGFTLPTSTVATSVLAVFAPDVPDGFGVHYFLQDNAINCSFASYQADSHKDFSRCVNKSLEDIFTVLEEKTLS</sequence>
<protein>
    <submittedName>
        <fullName evidence="11">Carnitine palmitoyltransferase 2</fullName>
    </submittedName>
</protein>
<accession>A0A674NJR8</accession>
<gene>
    <name evidence="11" type="primary">CPT2</name>
    <name evidence="11" type="synonym">LOC115247131</name>
</gene>
<dbReference type="PANTHER" id="PTHR22589">
    <property type="entry name" value="CARNITINE O-ACYLTRANSFERASE"/>
    <property type="match status" value="1"/>
</dbReference>
<keyword evidence="6" id="KW-0443">Lipid metabolism</keyword>
<keyword evidence="12" id="KW-1185">Reference proteome</keyword>
<dbReference type="InterPro" id="IPR039551">
    <property type="entry name" value="Cho/carn_acyl_trans"/>
</dbReference>